<evidence type="ECO:0000256" key="1">
    <source>
        <dbReference type="ARBA" id="ARBA00006823"/>
    </source>
</evidence>
<keyword evidence="3" id="KW-0647">Proteasome</keyword>
<gene>
    <name evidence="3" type="ORF">GBAR_LOCUS21705</name>
</gene>
<evidence type="ECO:0000256" key="2">
    <source>
        <dbReference type="ARBA" id="ARBA00014933"/>
    </source>
</evidence>
<organism evidence="3 4">
    <name type="scientific">Geodia barretti</name>
    <name type="common">Barrett's horny sponge</name>
    <dbReference type="NCBI Taxonomy" id="519541"/>
    <lineage>
        <taxon>Eukaryota</taxon>
        <taxon>Metazoa</taxon>
        <taxon>Porifera</taxon>
        <taxon>Demospongiae</taxon>
        <taxon>Heteroscleromorpha</taxon>
        <taxon>Tetractinellida</taxon>
        <taxon>Astrophorina</taxon>
        <taxon>Geodiidae</taxon>
        <taxon>Geodia</taxon>
    </lineage>
</organism>
<dbReference type="GO" id="GO:0005829">
    <property type="term" value="C:cytosol"/>
    <property type="evidence" value="ECO:0007669"/>
    <property type="project" value="TreeGrafter"/>
</dbReference>
<dbReference type="InterPro" id="IPR016024">
    <property type="entry name" value="ARM-type_fold"/>
</dbReference>
<protein>
    <recommendedName>
        <fullName evidence="2">26S proteasome non-ATPase regulatory subunit 5</fullName>
    </recommendedName>
</protein>
<sequence length="515" mass="56764">MATVEEELMTVRQRLRDGENVSDALHTLNTLLAATGSGARIQEFASFLSLQLLFETLSTVASSSEELRSLTCRILGKIFASLPPEEVCKQRLYLELGLQHDREEVRRLCLDAISGHLGAAGVREMMGSRTMFHLVTQIVGDDSLHCAGLASELLLAVLAHPASLDPAVRSGLLIDMEGLVAKSDTVRFRVYDLVVRLSLSNDESFEFAVSTRLLHRMLEELQSDDVLVQMNSVELVLSLLDGKQGASFLERQGVVGTMHGLLLSVQNDPLGSIIVPSIFKFYGHISCSNAVDFPAVTQRYPEFLASVLTACLSPEDDTRWGIAVDTLGFLGSTPPGREALNSSAERSREVVRSLGEVIARGRSDLRIRALHTFSVIFSCPEDSSEEINKEGWSSEQYFHHIHPDLPSVIMSLLKQPFEDLLTAGLELLRSLASHHWGQKILSGQPGLLEFLLDRRPSLSKSGKETKYEVVSALVNSSTAEKCFGSPNFLKLRKYYREGPFFVVGEQAVAMEESAE</sequence>
<dbReference type="SUPFAM" id="SSF48371">
    <property type="entry name" value="ARM repeat"/>
    <property type="match status" value="1"/>
</dbReference>
<evidence type="ECO:0000313" key="4">
    <source>
        <dbReference type="Proteomes" id="UP001174909"/>
    </source>
</evidence>
<dbReference type="Gene3D" id="1.25.10.10">
    <property type="entry name" value="Leucine-rich Repeat Variant"/>
    <property type="match status" value="2"/>
</dbReference>
<accession>A0AA35T0J1</accession>
<dbReference type="EMBL" id="CASHTH010003024">
    <property type="protein sequence ID" value="CAI8039004.1"/>
    <property type="molecule type" value="Genomic_DNA"/>
</dbReference>
<dbReference type="AlphaFoldDB" id="A0AA35T0J1"/>
<reference evidence="3" key="1">
    <citation type="submission" date="2023-03" db="EMBL/GenBank/DDBJ databases">
        <authorList>
            <person name="Steffen K."/>
            <person name="Cardenas P."/>
        </authorList>
    </citation>
    <scope>NUCLEOTIDE SEQUENCE</scope>
</reference>
<dbReference type="InterPro" id="IPR019538">
    <property type="entry name" value="PSMD5"/>
</dbReference>
<proteinExistence type="inferred from homology"/>
<keyword evidence="4" id="KW-1185">Reference proteome</keyword>
<comment type="caution">
    <text evidence="3">The sequence shown here is derived from an EMBL/GenBank/DDBJ whole genome shotgun (WGS) entry which is preliminary data.</text>
</comment>
<dbReference type="PANTHER" id="PTHR13554:SF10">
    <property type="entry name" value="26S PROTEASOME NON-ATPASE REGULATORY SUBUNIT 5"/>
    <property type="match status" value="1"/>
</dbReference>
<dbReference type="GO" id="GO:0043248">
    <property type="term" value="P:proteasome assembly"/>
    <property type="evidence" value="ECO:0007669"/>
    <property type="project" value="InterPro"/>
</dbReference>
<dbReference type="Proteomes" id="UP001174909">
    <property type="component" value="Unassembled WGS sequence"/>
</dbReference>
<dbReference type="Pfam" id="PF10508">
    <property type="entry name" value="Proteasom_PSMB"/>
    <property type="match status" value="1"/>
</dbReference>
<dbReference type="InterPro" id="IPR011989">
    <property type="entry name" value="ARM-like"/>
</dbReference>
<dbReference type="PANTHER" id="PTHR13554">
    <property type="entry name" value="26S PROTEASOME NON-ATPASE REGULATORY SUBUNIT 5-RELATED"/>
    <property type="match status" value="1"/>
</dbReference>
<dbReference type="GO" id="GO:0000502">
    <property type="term" value="C:proteasome complex"/>
    <property type="evidence" value="ECO:0007669"/>
    <property type="project" value="UniProtKB-KW"/>
</dbReference>
<name>A0AA35T0J1_GEOBA</name>
<comment type="similarity">
    <text evidence="1">Belongs to the proteasome subunit S5B/HSM3 family.</text>
</comment>
<evidence type="ECO:0000313" key="3">
    <source>
        <dbReference type="EMBL" id="CAI8039004.1"/>
    </source>
</evidence>